<dbReference type="InterPro" id="IPR002067">
    <property type="entry name" value="MCP"/>
</dbReference>
<evidence type="ECO:0000256" key="13">
    <source>
        <dbReference type="ARBA" id="ARBA00024143"/>
    </source>
</evidence>
<keyword evidence="5" id="KW-0050">Antiport</keyword>
<evidence type="ECO:0000256" key="15">
    <source>
        <dbReference type="PROSITE-ProRule" id="PRU00282"/>
    </source>
</evidence>
<protein>
    <submittedName>
        <fullName evidence="20">DEAD-box family helicase</fullName>
    </submittedName>
</protein>
<dbReference type="Gene3D" id="3.40.50.300">
    <property type="entry name" value="P-loop containing nucleotide triphosphate hydrolases"/>
    <property type="match status" value="2"/>
</dbReference>
<keyword evidence="8" id="KW-0999">Mitochondrion inner membrane</keyword>
<evidence type="ECO:0000256" key="14">
    <source>
        <dbReference type="ARBA" id="ARBA00045250"/>
    </source>
</evidence>
<feature type="region of interest" description="Disordered" evidence="16">
    <location>
        <begin position="929"/>
        <end position="956"/>
    </location>
</feature>
<dbReference type="GO" id="GO:1990544">
    <property type="term" value="P:mitochondrial ATP transmembrane transport"/>
    <property type="evidence" value="ECO:0007669"/>
    <property type="project" value="InterPro"/>
</dbReference>
<evidence type="ECO:0000256" key="12">
    <source>
        <dbReference type="ARBA" id="ARBA00023136"/>
    </source>
</evidence>
<dbReference type="SMART" id="SM00490">
    <property type="entry name" value="HELICc"/>
    <property type="match status" value="1"/>
</dbReference>
<organism evidence="20 21">
    <name type="scientific">Favolaschia claudopus</name>
    <dbReference type="NCBI Taxonomy" id="2862362"/>
    <lineage>
        <taxon>Eukaryota</taxon>
        <taxon>Fungi</taxon>
        <taxon>Dikarya</taxon>
        <taxon>Basidiomycota</taxon>
        <taxon>Agaricomycotina</taxon>
        <taxon>Agaricomycetes</taxon>
        <taxon>Agaricomycetidae</taxon>
        <taxon>Agaricales</taxon>
        <taxon>Marasmiineae</taxon>
        <taxon>Mycenaceae</taxon>
        <taxon>Favolaschia</taxon>
    </lineage>
</organism>
<keyword evidence="11" id="KW-0496">Mitochondrion</keyword>
<comment type="similarity">
    <text evidence="2">Belongs to the mitochondrial carrier (TC 2.A.29) family.</text>
</comment>
<feature type="repeat" description="Solcar" evidence="15">
    <location>
        <begin position="118"/>
        <end position="210"/>
    </location>
</feature>
<evidence type="ECO:0000256" key="5">
    <source>
        <dbReference type="ARBA" id="ARBA00022449"/>
    </source>
</evidence>
<keyword evidence="6 15" id="KW-0812">Transmembrane</keyword>
<evidence type="ECO:0000256" key="3">
    <source>
        <dbReference type="ARBA" id="ARBA00011245"/>
    </source>
</evidence>
<keyword evidence="9 20" id="KW-0378">Hydrolase</keyword>
<dbReference type="InterPro" id="IPR014001">
    <property type="entry name" value="Helicase_ATP-bd"/>
</dbReference>
<reference evidence="20 21" key="1">
    <citation type="journal article" date="2024" name="J Genomics">
        <title>Draft genome sequencing and assembly of Favolaschia claudopus CIRM-BRFM 2984 isolated from oak limbs.</title>
        <authorList>
            <person name="Navarro D."/>
            <person name="Drula E."/>
            <person name="Chaduli D."/>
            <person name="Cazenave R."/>
            <person name="Ahrendt S."/>
            <person name="Wang J."/>
            <person name="Lipzen A."/>
            <person name="Daum C."/>
            <person name="Barry K."/>
            <person name="Grigoriev I.V."/>
            <person name="Favel A."/>
            <person name="Rosso M.N."/>
            <person name="Martin F."/>
        </authorList>
    </citation>
    <scope>NUCLEOTIDE SEQUENCE [LARGE SCALE GENOMIC DNA]</scope>
    <source>
        <strain evidence="20 21">CIRM-BRFM 2984</strain>
    </source>
</reference>
<dbReference type="InterPro" id="IPR023395">
    <property type="entry name" value="MCP_dom_sf"/>
</dbReference>
<dbReference type="SUPFAM" id="SSF52540">
    <property type="entry name" value="P-loop containing nucleoside triphosphate hydrolases"/>
    <property type="match status" value="1"/>
</dbReference>
<dbReference type="InterPro" id="IPR002113">
    <property type="entry name" value="ADT_euk_type"/>
</dbReference>
<evidence type="ECO:0000256" key="17">
    <source>
        <dbReference type="SAM" id="Phobius"/>
    </source>
</evidence>
<dbReference type="PROSITE" id="PS50920">
    <property type="entry name" value="SOLCAR"/>
    <property type="match status" value="3"/>
</dbReference>
<evidence type="ECO:0000259" key="18">
    <source>
        <dbReference type="PROSITE" id="PS51192"/>
    </source>
</evidence>
<evidence type="ECO:0000256" key="4">
    <source>
        <dbReference type="ARBA" id="ARBA00022448"/>
    </source>
</evidence>
<dbReference type="PRINTS" id="PR00927">
    <property type="entry name" value="ADPTRNSLCASE"/>
</dbReference>
<feature type="repeat" description="Solcar" evidence="15">
    <location>
        <begin position="14"/>
        <end position="107"/>
    </location>
</feature>
<keyword evidence="9 20" id="KW-0347">Helicase</keyword>
<dbReference type="SUPFAM" id="SSF103506">
    <property type="entry name" value="Mitochondrial carrier"/>
    <property type="match status" value="1"/>
</dbReference>
<dbReference type="GO" id="GO:0016787">
    <property type="term" value="F:hydrolase activity"/>
    <property type="evidence" value="ECO:0007669"/>
    <property type="project" value="InterPro"/>
</dbReference>
<feature type="transmembrane region" description="Helical" evidence="17">
    <location>
        <begin position="181"/>
        <end position="200"/>
    </location>
</feature>
<evidence type="ECO:0000259" key="19">
    <source>
        <dbReference type="PROSITE" id="PS51194"/>
    </source>
</evidence>
<dbReference type="GO" id="GO:0004386">
    <property type="term" value="F:helicase activity"/>
    <property type="evidence" value="ECO:0007669"/>
    <property type="project" value="UniProtKB-KW"/>
</dbReference>
<comment type="subcellular location">
    <subcellularLocation>
        <location evidence="1">Mitochondrion inner membrane</location>
        <topology evidence="1">Multi-pass membrane protein</topology>
    </subcellularLocation>
</comment>
<dbReference type="PROSITE" id="PS51192">
    <property type="entry name" value="HELICASE_ATP_BIND_1"/>
    <property type="match status" value="1"/>
</dbReference>
<keyword evidence="21" id="KW-1185">Reference proteome</keyword>
<dbReference type="CDD" id="cd18799">
    <property type="entry name" value="SF2_C_EcoAI-like"/>
    <property type="match status" value="1"/>
</dbReference>
<evidence type="ECO:0000256" key="2">
    <source>
        <dbReference type="ARBA" id="ARBA00006375"/>
    </source>
</evidence>
<evidence type="ECO:0000256" key="1">
    <source>
        <dbReference type="ARBA" id="ARBA00004448"/>
    </source>
</evidence>
<feature type="transmembrane region" description="Helical" evidence="17">
    <location>
        <begin position="220"/>
        <end position="241"/>
    </location>
</feature>
<comment type="function">
    <text evidence="14">ADP:ATP antiporter that mediates import of ADP into the mitochondrial matrix for ATP synthesis, and export of ATP out to fuel the cell. Cycles between the cytoplasmic-open state (c-state) and the matrix-open state (m-state): operates by the alternating access mechanism with a single substrate-binding site intermittently exposed to either the cytosolic (c-state) or matrix (m-state) side of the inner mitochondrial membrane.</text>
</comment>
<evidence type="ECO:0000256" key="10">
    <source>
        <dbReference type="ARBA" id="ARBA00022989"/>
    </source>
</evidence>
<dbReference type="GO" id="GO:0005471">
    <property type="term" value="F:ATP:ADP antiporter activity"/>
    <property type="evidence" value="ECO:0007669"/>
    <property type="project" value="InterPro"/>
</dbReference>
<evidence type="ECO:0000313" key="20">
    <source>
        <dbReference type="EMBL" id="KAK6981661.1"/>
    </source>
</evidence>
<dbReference type="EMBL" id="JAWWNJ010000149">
    <property type="protein sequence ID" value="KAK6981661.1"/>
    <property type="molecule type" value="Genomic_DNA"/>
</dbReference>
<dbReference type="PANTHER" id="PTHR45635">
    <property type="entry name" value="ADP,ATP CARRIER PROTEIN 1-RELATED-RELATED"/>
    <property type="match status" value="1"/>
</dbReference>
<evidence type="ECO:0000256" key="6">
    <source>
        <dbReference type="ARBA" id="ARBA00022692"/>
    </source>
</evidence>
<dbReference type="InterPro" id="IPR001650">
    <property type="entry name" value="Helicase_C-like"/>
</dbReference>
<dbReference type="AlphaFoldDB" id="A0AAV9ZHZ6"/>
<dbReference type="PRINTS" id="PR00926">
    <property type="entry name" value="MITOCARRIER"/>
</dbReference>
<evidence type="ECO:0000256" key="16">
    <source>
        <dbReference type="SAM" id="MobiDB-lite"/>
    </source>
</evidence>
<gene>
    <name evidence="20" type="ORF">R3P38DRAFT_3410865</name>
</gene>
<dbReference type="Pfam" id="PF00153">
    <property type="entry name" value="Mito_carr"/>
    <property type="match status" value="3"/>
</dbReference>
<feature type="domain" description="Helicase C-terminal" evidence="19">
    <location>
        <begin position="544"/>
        <end position="702"/>
    </location>
</feature>
<keyword evidence="4" id="KW-0813">Transport</keyword>
<dbReference type="PROSITE" id="PS51194">
    <property type="entry name" value="HELICASE_CTER"/>
    <property type="match status" value="1"/>
</dbReference>
<evidence type="ECO:0000313" key="21">
    <source>
        <dbReference type="Proteomes" id="UP001362999"/>
    </source>
</evidence>
<keyword evidence="12 15" id="KW-0472">Membrane</keyword>
<name>A0AAV9ZHZ6_9AGAR</name>
<keyword evidence="9 20" id="KW-0067">ATP-binding</keyword>
<dbReference type="InterPro" id="IPR027417">
    <property type="entry name" value="P-loop_NTPase"/>
</dbReference>
<proteinExistence type="inferred from homology"/>
<comment type="subunit">
    <text evidence="3">Monomer.</text>
</comment>
<comment type="catalytic activity">
    <reaction evidence="13">
        <text>ADP(in) + ATP(out) = ADP(out) + ATP(in)</text>
        <dbReference type="Rhea" id="RHEA:34999"/>
        <dbReference type="ChEBI" id="CHEBI:30616"/>
        <dbReference type="ChEBI" id="CHEBI:456216"/>
    </reaction>
    <physiologicalReaction direction="left-to-right" evidence="13">
        <dbReference type="Rhea" id="RHEA:35000"/>
    </physiologicalReaction>
</comment>
<dbReference type="GO" id="GO:0005743">
    <property type="term" value="C:mitochondrial inner membrane"/>
    <property type="evidence" value="ECO:0007669"/>
    <property type="project" value="UniProtKB-SubCell"/>
</dbReference>
<dbReference type="InterPro" id="IPR006935">
    <property type="entry name" value="Helicase/UvrB_N"/>
</dbReference>
<dbReference type="Gene3D" id="1.50.40.10">
    <property type="entry name" value="Mitochondrial carrier domain"/>
    <property type="match status" value="1"/>
</dbReference>
<evidence type="ECO:0000256" key="11">
    <source>
        <dbReference type="ARBA" id="ARBA00023128"/>
    </source>
</evidence>
<dbReference type="InterPro" id="IPR018108">
    <property type="entry name" value="MCP_transmembrane"/>
</dbReference>
<feature type="repeat" description="Solcar" evidence="15">
    <location>
        <begin position="218"/>
        <end position="304"/>
    </location>
</feature>
<feature type="domain" description="Helicase ATP-binding" evidence="18">
    <location>
        <begin position="312"/>
        <end position="488"/>
    </location>
</feature>
<keyword evidence="7" id="KW-0677">Repeat</keyword>
<keyword evidence="9 20" id="KW-0547">Nucleotide-binding</keyword>
<sequence length="956" mass="104426">MAEVKVVKKTKTPQEFAIDFMMGGVSAAIAKTSAAPIERIKLLVQNQDEMIKQGRLATPYKGIMDAFGRTYREEGLVSLWRGNTANVIRYFPTQALNFAFKDYFKAMFGFKQSEGYWKWFAGNLASGGGAGATSLLFVYSLDYARTRLANDAKSAKGGGARQFNGLVDVYRKTLASDGIAGLYRGFVPSVVGIVVYRGLYFGVYDSLKPVVLVGALQGSFLASFLLGWGVTTGAGLASYPLDTIRRRMMMTSGSGVNYKSMFDAGSQIVAKEGTKSLFKGAGANILRGVAGAGVLSLYDQLQALMFGKVYSGALQSGASRIGVSLPTGSGKTTVFISLLSRIAPPAANPKASRSLIVVNSIELARQSAEQVARLFPDWTVEIEQGVKHKASGLADVTVATYQTLRQIERVKKFDPAFLKAVVIDEAHHAAAPSYRRLLANFDPNIRHPDAEFKPPVLKHTIPIIGFSATFSRHDGLALGSVFDRIVYHRDFLEMIKEQWLCDVRFTTVHAKLDLKDVTLNTRTGDFNPTSLAQVVNTEMVNNLVVKTWLDKAGPTRKSTLVFCVNVAHVEALTQTFRTYGIDARYVFSGTPMSERHALIASFKAGQFPVLINCAILTEGADIPNIDCVVVARPTRSRNVFAQMIGRGMRLSPATSKTDCRIIDFVDSASRVSGIMSVPTLFGLDPDAVSIDDETTESLEKLVADSMAFDGAEEIREPRSVTYKDYDDPFSLFGPTSGSPQIVKLSRNAWVSCGGGVYVLECLGKGYVRIEPVKGELNDDSWLLLSSSNNQTDAQGEQHFQAHYTPSVDETTAAALKIGPFLKKRSILKAKDLSDAVRGCDTYVQAKVVFGPMVVGLLRSAKWRSASASEQQKQFVSKRWGKRRFESDADAESKAQKIANLTKGEAANIITRLKHGAQARYEKQLKIQTKAAEKADKEARRRAREDVRVGPLSAEAL</sequence>
<comment type="caution">
    <text evidence="20">The sequence shown here is derived from an EMBL/GenBank/DDBJ whole genome shotgun (WGS) entry which is preliminary data.</text>
</comment>
<dbReference type="Pfam" id="PF00271">
    <property type="entry name" value="Helicase_C"/>
    <property type="match status" value="1"/>
</dbReference>
<keyword evidence="10 17" id="KW-1133">Transmembrane helix</keyword>
<dbReference type="FunFam" id="1.50.40.10:FF:000001">
    <property type="entry name" value="ADP,ATP carrier protein, mitochondrial"/>
    <property type="match status" value="1"/>
</dbReference>
<evidence type="ECO:0000256" key="8">
    <source>
        <dbReference type="ARBA" id="ARBA00022792"/>
    </source>
</evidence>
<feature type="compositionally biased region" description="Basic and acidic residues" evidence="16">
    <location>
        <begin position="929"/>
        <end position="947"/>
    </location>
</feature>
<dbReference type="GO" id="GO:0140021">
    <property type="term" value="P:mitochondrial ADP transmembrane transport"/>
    <property type="evidence" value="ECO:0007669"/>
    <property type="project" value="InterPro"/>
</dbReference>
<dbReference type="GO" id="GO:0003677">
    <property type="term" value="F:DNA binding"/>
    <property type="evidence" value="ECO:0007669"/>
    <property type="project" value="InterPro"/>
</dbReference>
<dbReference type="Proteomes" id="UP001362999">
    <property type="component" value="Unassembled WGS sequence"/>
</dbReference>
<evidence type="ECO:0000256" key="9">
    <source>
        <dbReference type="ARBA" id="ARBA00022806"/>
    </source>
</evidence>
<dbReference type="PANTHER" id="PTHR45635:SF14">
    <property type="entry name" value="ADP_ATP TRANSLOCASE"/>
    <property type="match status" value="1"/>
</dbReference>
<evidence type="ECO:0000256" key="7">
    <source>
        <dbReference type="ARBA" id="ARBA00022737"/>
    </source>
</evidence>
<dbReference type="GO" id="GO:0005524">
    <property type="term" value="F:ATP binding"/>
    <property type="evidence" value="ECO:0007669"/>
    <property type="project" value="InterPro"/>
</dbReference>
<dbReference type="SMART" id="SM00487">
    <property type="entry name" value="DEXDc"/>
    <property type="match status" value="1"/>
</dbReference>
<dbReference type="Pfam" id="PF04851">
    <property type="entry name" value="ResIII"/>
    <property type="match status" value="1"/>
</dbReference>
<accession>A0AAV9ZHZ6</accession>